<organism evidence="1 2">
    <name type="scientific">Ceratopteris richardii</name>
    <name type="common">Triangle waterfern</name>
    <dbReference type="NCBI Taxonomy" id="49495"/>
    <lineage>
        <taxon>Eukaryota</taxon>
        <taxon>Viridiplantae</taxon>
        <taxon>Streptophyta</taxon>
        <taxon>Embryophyta</taxon>
        <taxon>Tracheophyta</taxon>
        <taxon>Polypodiopsida</taxon>
        <taxon>Polypodiidae</taxon>
        <taxon>Polypodiales</taxon>
        <taxon>Pteridineae</taxon>
        <taxon>Pteridaceae</taxon>
        <taxon>Parkerioideae</taxon>
        <taxon>Ceratopteris</taxon>
    </lineage>
</organism>
<proteinExistence type="predicted"/>
<name>A0A8T2UIA1_CERRI</name>
<dbReference type="OrthoDB" id="1721053at2759"/>
<sequence>SFHRLSGVEPWDLTADLRSHLQTLYAQSFRITLASPILSRLLAQMWLIILSDQLLIVALMQVPPWADPSFFLCSLWETPRGCFPSDLHVLGIPPAFILSQDQTLHEISSFITYSFFKRRKAE</sequence>
<reference evidence="1" key="1">
    <citation type="submission" date="2021-08" db="EMBL/GenBank/DDBJ databases">
        <title>WGS assembly of Ceratopteris richardii.</title>
        <authorList>
            <person name="Marchant D.B."/>
            <person name="Chen G."/>
            <person name="Jenkins J."/>
            <person name="Shu S."/>
            <person name="Leebens-Mack J."/>
            <person name="Grimwood J."/>
            <person name="Schmutz J."/>
            <person name="Soltis P."/>
            <person name="Soltis D."/>
            <person name="Chen Z.-H."/>
        </authorList>
    </citation>
    <scope>NUCLEOTIDE SEQUENCE</scope>
    <source>
        <strain evidence="1">Whitten #5841</strain>
        <tissue evidence="1">Leaf</tissue>
    </source>
</reference>
<evidence type="ECO:0000313" key="2">
    <source>
        <dbReference type="Proteomes" id="UP000825935"/>
    </source>
</evidence>
<feature type="non-terminal residue" evidence="1">
    <location>
        <position position="1"/>
    </location>
</feature>
<dbReference type="EMBL" id="CM035412">
    <property type="protein sequence ID" value="KAH7433235.1"/>
    <property type="molecule type" value="Genomic_DNA"/>
</dbReference>
<comment type="caution">
    <text evidence="1">The sequence shown here is derived from an EMBL/GenBank/DDBJ whole genome shotgun (WGS) entry which is preliminary data.</text>
</comment>
<keyword evidence="2" id="KW-1185">Reference proteome</keyword>
<dbReference type="Proteomes" id="UP000825935">
    <property type="component" value="Chromosome 7"/>
</dbReference>
<evidence type="ECO:0000313" key="1">
    <source>
        <dbReference type="EMBL" id="KAH7433235.1"/>
    </source>
</evidence>
<accession>A0A8T2UIA1</accession>
<gene>
    <name evidence="1" type="ORF">KP509_07G061000</name>
</gene>
<protein>
    <submittedName>
        <fullName evidence="1">Uncharacterized protein</fullName>
    </submittedName>
</protein>
<dbReference type="AlphaFoldDB" id="A0A8T2UIA1"/>